<dbReference type="SUPFAM" id="SSF56672">
    <property type="entry name" value="DNA/RNA polymerases"/>
    <property type="match status" value="1"/>
</dbReference>
<dbReference type="InterPro" id="IPR000477">
    <property type="entry name" value="RT_dom"/>
</dbReference>
<dbReference type="PANTHER" id="PTHR33116:SF86">
    <property type="entry name" value="REVERSE TRANSCRIPTASE DOMAIN-CONTAINING PROTEIN"/>
    <property type="match status" value="1"/>
</dbReference>
<accession>A0A2N9HAI6</accession>
<protein>
    <recommendedName>
        <fullName evidence="1">Reverse transcriptase domain-containing protein</fullName>
    </recommendedName>
</protein>
<dbReference type="PANTHER" id="PTHR33116">
    <property type="entry name" value="REVERSE TRANSCRIPTASE ZINC-BINDING DOMAIN-CONTAINING PROTEIN-RELATED-RELATED"/>
    <property type="match status" value="1"/>
</dbReference>
<name>A0A2N9HAI6_FAGSY</name>
<evidence type="ECO:0000259" key="1">
    <source>
        <dbReference type="PROSITE" id="PS50878"/>
    </source>
</evidence>
<proteinExistence type="predicted"/>
<organism evidence="2">
    <name type="scientific">Fagus sylvatica</name>
    <name type="common">Beechnut</name>
    <dbReference type="NCBI Taxonomy" id="28930"/>
    <lineage>
        <taxon>Eukaryota</taxon>
        <taxon>Viridiplantae</taxon>
        <taxon>Streptophyta</taxon>
        <taxon>Embryophyta</taxon>
        <taxon>Tracheophyta</taxon>
        <taxon>Spermatophyta</taxon>
        <taxon>Magnoliopsida</taxon>
        <taxon>eudicotyledons</taxon>
        <taxon>Gunneridae</taxon>
        <taxon>Pentapetalae</taxon>
        <taxon>rosids</taxon>
        <taxon>fabids</taxon>
        <taxon>Fagales</taxon>
        <taxon>Fagaceae</taxon>
        <taxon>Fagus</taxon>
    </lineage>
</organism>
<sequence length="421" mass="48008">MHNQRLGRVGSMALKLDMRCIENAAYSILINGEPTKHIIPSQGLRQGDPISPYLFILCAEGINGLINKAVTNGDIHGVSICRRAPKLNHLFFADDSLLFCRATMLECEKIQDILKLYEQAFGQQINRAKTTIFFSKNTSTVAQGEIKDNLGVPVIRQYEKFFPHDNIMEANDFARGSFAWRSILKARELITTRSSWRVGNRSSIKIKADKWLLEEGHRCILFLLPNVPPDATVDSLLTGNPPTWNEPKIRFIFLPYDADVILSIPLSERSPPNCIIWHEASDGKYSVRSGYCTLLKESWTSNRSSFSTRGRDTMWKQIRSKNTPPKVVQDPYCEGCGKEVEDCLHALWSCGVVKKIWEAIPDLLSFLPHQYGSFSDLARRLMENATPHLPEKFAVVAWFLWHKRKKSRLELPSDDYPTIWP</sequence>
<dbReference type="InterPro" id="IPR043502">
    <property type="entry name" value="DNA/RNA_pol_sf"/>
</dbReference>
<feature type="domain" description="Reverse transcriptase" evidence="1">
    <location>
        <begin position="1"/>
        <end position="154"/>
    </location>
</feature>
<gene>
    <name evidence="2" type="ORF">FSB_LOCUS36817</name>
</gene>
<dbReference type="PROSITE" id="PS50878">
    <property type="entry name" value="RT_POL"/>
    <property type="match status" value="1"/>
</dbReference>
<evidence type="ECO:0000313" key="2">
    <source>
        <dbReference type="EMBL" id="SPD08935.1"/>
    </source>
</evidence>
<dbReference type="Pfam" id="PF00078">
    <property type="entry name" value="RVT_1"/>
    <property type="match status" value="1"/>
</dbReference>
<dbReference type="AlphaFoldDB" id="A0A2N9HAI6"/>
<dbReference type="EMBL" id="OIVN01003117">
    <property type="protein sequence ID" value="SPD08935.1"/>
    <property type="molecule type" value="Genomic_DNA"/>
</dbReference>
<reference evidence="2" key="1">
    <citation type="submission" date="2018-02" db="EMBL/GenBank/DDBJ databases">
        <authorList>
            <person name="Cohen D.B."/>
            <person name="Kent A.D."/>
        </authorList>
    </citation>
    <scope>NUCLEOTIDE SEQUENCE</scope>
</reference>